<dbReference type="RefSeq" id="WP_110832244.1">
    <property type="nucleotide sequence ID" value="NZ_QKLU01000005.1"/>
</dbReference>
<reference evidence="2 3" key="1">
    <citation type="submission" date="2018-06" db="EMBL/GenBank/DDBJ databases">
        <title>Genomic Encyclopedia of Archaeal and Bacterial Type Strains, Phase II (KMG-II): from individual species to whole genera.</title>
        <authorList>
            <person name="Goeker M."/>
        </authorList>
    </citation>
    <scope>NUCLEOTIDE SEQUENCE [LARGE SCALE GENOMIC DNA]</scope>
    <source>
        <strain evidence="2 3">DSM 27372</strain>
    </source>
</reference>
<keyword evidence="3" id="KW-1185">Reference proteome</keyword>
<dbReference type="OrthoDB" id="937739at2"/>
<organism evidence="2 3">
    <name type="scientific">Pedobacter nutrimenti</name>
    <dbReference type="NCBI Taxonomy" id="1241337"/>
    <lineage>
        <taxon>Bacteria</taxon>
        <taxon>Pseudomonadati</taxon>
        <taxon>Bacteroidota</taxon>
        <taxon>Sphingobacteriia</taxon>
        <taxon>Sphingobacteriales</taxon>
        <taxon>Sphingobacteriaceae</taxon>
        <taxon>Pedobacter</taxon>
    </lineage>
</organism>
<dbReference type="EMBL" id="QKLU01000005">
    <property type="protein sequence ID" value="PYF72755.1"/>
    <property type="molecule type" value="Genomic_DNA"/>
</dbReference>
<proteinExistence type="predicted"/>
<comment type="caution">
    <text evidence="2">The sequence shown here is derived from an EMBL/GenBank/DDBJ whole genome shotgun (WGS) entry which is preliminary data.</text>
</comment>
<gene>
    <name evidence="2" type="ORF">B0O44_105125</name>
</gene>
<sequence>MKTTVLISLLGGWVLFCAPLFTKAQEFSEHITKEFTVGKTGNKSVLSVYNIQGSIKVEGYSGDKVVIEVDKTISAKSQDMLETGKKEFRLAFEQKGDSITAYIADPQDSRPRKSWRDGSDREVKYRFALEFVIKVPMNMSLNLSTINKGVITVDQVNGPLHLRNINGSISLNKIKGVTDARTVNGDISADYLSSPSDASTYATINGQIKVIYPANLSADLRLKSMRGAFYTDFENLSVLPAEVSKSTEKTDKGTLYKMNKNSDMRIGSGGKLFKFETLNGDIILKKQS</sequence>
<protein>
    <recommendedName>
        <fullName evidence="4">Adhesin domain-containing protein</fullName>
    </recommendedName>
</protein>
<evidence type="ECO:0000313" key="2">
    <source>
        <dbReference type="EMBL" id="PYF72755.1"/>
    </source>
</evidence>
<dbReference type="AlphaFoldDB" id="A0A318UB54"/>
<evidence type="ECO:0000256" key="1">
    <source>
        <dbReference type="SAM" id="SignalP"/>
    </source>
</evidence>
<dbReference type="Proteomes" id="UP000248198">
    <property type="component" value="Unassembled WGS sequence"/>
</dbReference>
<name>A0A318UB54_9SPHI</name>
<accession>A0A318UB54</accession>
<evidence type="ECO:0000313" key="3">
    <source>
        <dbReference type="Proteomes" id="UP000248198"/>
    </source>
</evidence>
<evidence type="ECO:0008006" key="4">
    <source>
        <dbReference type="Google" id="ProtNLM"/>
    </source>
</evidence>
<keyword evidence="1" id="KW-0732">Signal</keyword>
<feature type="signal peptide" evidence="1">
    <location>
        <begin position="1"/>
        <end position="24"/>
    </location>
</feature>
<feature type="chain" id="PRO_5016392534" description="Adhesin domain-containing protein" evidence="1">
    <location>
        <begin position="25"/>
        <end position="288"/>
    </location>
</feature>